<protein>
    <submittedName>
        <fullName evidence="1">Uncharacterized protein</fullName>
    </submittedName>
</protein>
<evidence type="ECO:0000313" key="1">
    <source>
        <dbReference type="EMBL" id="CAI65447.1"/>
    </source>
</evidence>
<reference evidence="1 2" key="1">
    <citation type="journal article" date="2005" name="Science">
        <title>Complete genome sequence and lytic phase transcription profile of a Coccolithovirus.</title>
        <authorList>
            <person name="Wilson W.H."/>
            <person name="Schroeder D.C."/>
            <person name="Allen M.J."/>
            <person name="Holden M.T.G."/>
            <person name="Parkhill J."/>
            <person name="Barrell B.G."/>
            <person name="Churcher C."/>
            <person name="Hamlin N."/>
            <person name="Mungall K."/>
            <person name="Norbertczak H."/>
            <person name="Quail M.A."/>
            <person name="Price C."/>
            <person name="Rabbinowitsch E."/>
            <person name="Walker D."/>
            <person name="Craigon M."/>
            <person name="Roy D."/>
            <person name="Ghazal P."/>
        </authorList>
    </citation>
    <scope>NUCLEOTIDE SEQUENCE [LARGE SCALE GENOMIC DNA]</scope>
    <source>
        <strain evidence="2">Isolate United Kingdom/English Channel/1999</strain>
    </source>
</reference>
<dbReference type="GeneID" id="3654860"/>
<evidence type="ECO:0000313" key="2">
    <source>
        <dbReference type="Proteomes" id="UP000000863"/>
    </source>
</evidence>
<dbReference type="EMBL" id="AJ890364">
    <property type="protein sequence ID" value="CAI65447.1"/>
    <property type="molecule type" value="Genomic_DNA"/>
</dbReference>
<sequence>MTDQVAKKQKLSVCFQLCEDAPKLNYLLMNNIKNSNLACVFGIPQQVITLFLAIVSCHMKNRYDVIAARFLLKNALLHTFPGIVFNHEKFDHNFDQDRPEGYNSSNMYDALVNEMPNDFHHYIVSFCSYLTKQSSLYYQEKHDNYLAQREWDIQNGYRKETVLMKNREYGCGIDGCNVLGAQPSKKEREKHRKECHPTCQFLTSKQSKRFYLGLTETQNDCMWCFKIIAGNSSQLKNHMQTCDKNPYFIYNPSEQRAHYIKAVDRFDDIKSRCENEQCKLVYTKDEWKDNCKRNTATFPVQCIKTGNTFTSASIQNIVNHGRSIHGPCPSCHPGNVLCRDKFNDVETKLHETEWTLNWDNDEFRSNVHGPNIHLPLKHTCGKIVETTDLNSVLNNGKMPHCSDCGQGPLCERPIEDINALFEMHNVQILEYPHRWGNTTKLPARCTLHPHAKPFDVTYHGTINSDQRSCPCCQAIYLGEETIRNLLEFIKCRIGMDITLQSIKIGPRSPKGSPTRYDIYIHVIANGITYHIVIEVDGRHHFVPIYDNTDSYYSALCDRLKEEAFVANDNSFLLRIDRDAINIKGEPQDDNDTLVNWICDVITNGVNSCVDGTSKLVHTYSTATLDVYSDSSNFYGKVHSLDDNTFASELAKFEP</sequence>
<dbReference type="Proteomes" id="UP000000863">
    <property type="component" value="Segment"/>
</dbReference>
<dbReference type="KEGG" id="vg:3654860"/>
<accession>Q4A3A9</accession>
<name>Q4A3A9_EHV8U</name>
<gene>
    <name evidence="1" type="ORF">EhV024</name>
</gene>
<organism evidence="1 2">
    <name type="scientific">Emiliania huxleyi virus 86 (isolate United Kingdom/English Channel/1999)</name>
    <name type="common">EhV-86</name>
    <dbReference type="NCBI Taxonomy" id="654925"/>
    <lineage>
        <taxon>Viruses</taxon>
        <taxon>Varidnaviria</taxon>
        <taxon>Bamfordvirae</taxon>
        <taxon>Nucleocytoviricota</taxon>
        <taxon>Megaviricetes</taxon>
        <taxon>Algavirales</taxon>
        <taxon>Phycodnaviridae</taxon>
        <taxon>Coccolithovirus</taxon>
        <taxon>Coccolithovirus huxleyi</taxon>
        <taxon>Emiliania huxleyi virus 86</taxon>
    </lineage>
</organism>
<keyword evidence="2" id="KW-1185">Reference proteome</keyword>
<organismHost>
    <name type="scientific">Emiliania huxleyi</name>
    <name type="common">Coccolithophore</name>
    <name type="synonym">Pontosphaera huxleyi</name>
    <dbReference type="NCBI Taxonomy" id="2903"/>
</organismHost>
<proteinExistence type="predicted"/>
<dbReference type="RefSeq" id="YP_293778.1">
    <property type="nucleotide sequence ID" value="NC_007346.1"/>
</dbReference>